<keyword evidence="1" id="KW-0805">Transcription regulation</keyword>
<dbReference type="Gene3D" id="1.25.40.10">
    <property type="entry name" value="Tetratricopeptide repeat domain"/>
    <property type="match status" value="1"/>
</dbReference>
<dbReference type="AlphaFoldDB" id="A0AB38R6V4"/>
<evidence type="ECO:0000259" key="4">
    <source>
        <dbReference type="PROSITE" id="PS50043"/>
    </source>
</evidence>
<dbReference type="Gene3D" id="1.10.10.10">
    <property type="entry name" value="Winged helix-like DNA-binding domain superfamily/Winged helix DNA-binding domain"/>
    <property type="match status" value="1"/>
</dbReference>
<sequence>MSSGTNNKNLELRQRALAHALDAQNWTAAIDIAELHWVEMLVDNGGGLRSALQRIPADVAAKHPTVLAVRALFDGHPFVTVGVLADPPPSISGLVTIDTPKDELNVGCIESIMLRMAGHFEQSAAVTQRLTHLSRSALDHSGEVVSRQLPFMRAQWAITYQLHGMLAESTIEARLAYHDGLSQQIGFVARAAANTIALNWAMVGEPLHSLHWSECEKRHAEHGGWLEPTFRTAGRVARTLTFLDALSVDDALSALDEVGYPSEAEELWAFVMYAHSQCALARGDAFAALSLMRRTVSAHRHQHTVTSISLPLLQATEIDLLIALGEGSEALALAESIVDPAAHPWTLTSVVRLRQRIGDNKTAVALCDQFGWTLESHPRAQMELLLTQAVAHWELGETHFATQVWSKACKIADQTGLLRSFSTISASDIALLDNAADTGSQALSEFRKASGVESFPRVVHIVTLTDREHKVLTLLKQEMTQVAIAKALYVSVNTVRSQLRTLYRKLGAHNRNDAIRRAHALKLIPRA</sequence>
<dbReference type="EMBL" id="CP096563">
    <property type="protein sequence ID" value="UPU40797.1"/>
    <property type="molecule type" value="Genomic_DNA"/>
</dbReference>
<reference evidence="6" key="1">
    <citation type="journal article" date="2022" name="Environ. Microbiol.">
        <title>Functional analysis, diversity, and distribution of carbendazim hydrolases MheI and CbmA, responsible for the initial step in carbendazim degradation.</title>
        <authorList>
            <person name="Zhang M."/>
            <person name="Bai X."/>
            <person name="Li Q."/>
            <person name="Zhang L."/>
            <person name="Zhu Q."/>
            <person name="Gao S."/>
            <person name="Ke Z."/>
            <person name="Jiang M."/>
            <person name="Hu J."/>
            <person name="Qiu J."/>
            <person name="Hong Q."/>
        </authorList>
    </citation>
    <scope>NUCLEOTIDE SEQUENCE [LARGE SCALE GENOMIC DNA]</scope>
    <source>
        <strain evidence="6">djl-6</strain>
    </source>
</reference>
<dbReference type="SUPFAM" id="SSF46894">
    <property type="entry name" value="C-terminal effector domain of the bipartite response regulators"/>
    <property type="match status" value="1"/>
</dbReference>
<evidence type="ECO:0000256" key="2">
    <source>
        <dbReference type="ARBA" id="ARBA00023125"/>
    </source>
</evidence>
<evidence type="ECO:0000256" key="1">
    <source>
        <dbReference type="ARBA" id="ARBA00023015"/>
    </source>
</evidence>
<evidence type="ECO:0000256" key="3">
    <source>
        <dbReference type="ARBA" id="ARBA00023163"/>
    </source>
</evidence>
<evidence type="ECO:0000313" key="5">
    <source>
        <dbReference type="EMBL" id="UPU40797.1"/>
    </source>
</evidence>
<proteinExistence type="predicted"/>
<dbReference type="PROSITE" id="PS50043">
    <property type="entry name" value="HTH_LUXR_2"/>
    <property type="match status" value="1"/>
</dbReference>
<dbReference type="InterPro" id="IPR011990">
    <property type="entry name" value="TPR-like_helical_dom_sf"/>
</dbReference>
<dbReference type="CDD" id="cd06170">
    <property type="entry name" value="LuxR_C_like"/>
    <property type="match status" value="1"/>
</dbReference>
<keyword evidence="2" id="KW-0238">DNA-binding</keyword>
<dbReference type="InterPro" id="IPR000792">
    <property type="entry name" value="Tscrpt_reg_LuxR_C"/>
</dbReference>
<dbReference type="PANTHER" id="PTHR44688">
    <property type="entry name" value="DNA-BINDING TRANSCRIPTIONAL ACTIVATOR DEVR_DOSR"/>
    <property type="match status" value="1"/>
</dbReference>
<accession>A0AB38R6V4</accession>
<dbReference type="InterPro" id="IPR036388">
    <property type="entry name" value="WH-like_DNA-bd_sf"/>
</dbReference>
<dbReference type="Pfam" id="PF00196">
    <property type="entry name" value="GerE"/>
    <property type="match status" value="1"/>
</dbReference>
<dbReference type="PANTHER" id="PTHR44688:SF16">
    <property type="entry name" value="DNA-BINDING TRANSCRIPTIONAL ACTIVATOR DEVR_DOSR"/>
    <property type="match status" value="1"/>
</dbReference>
<protein>
    <submittedName>
        <fullName evidence="5">LuxR C-terminal-related transcriptional regulator</fullName>
    </submittedName>
</protein>
<name>A0AB38R6V4_RHOSG</name>
<dbReference type="GO" id="GO:0006355">
    <property type="term" value="P:regulation of DNA-templated transcription"/>
    <property type="evidence" value="ECO:0007669"/>
    <property type="project" value="InterPro"/>
</dbReference>
<dbReference type="GO" id="GO:0003677">
    <property type="term" value="F:DNA binding"/>
    <property type="evidence" value="ECO:0007669"/>
    <property type="project" value="UniProtKB-KW"/>
</dbReference>
<dbReference type="Proteomes" id="UP000831484">
    <property type="component" value="Chromosome"/>
</dbReference>
<dbReference type="SMART" id="SM00421">
    <property type="entry name" value="HTH_LUXR"/>
    <property type="match status" value="1"/>
</dbReference>
<dbReference type="RefSeq" id="WP_052416908.1">
    <property type="nucleotide sequence ID" value="NZ_CP096563.1"/>
</dbReference>
<gene>
    <name evidence="5" type="ORF">M0639_17115</name>
</gene>
<evidence type="ECO:0000313" key="6">
    <source>
        <dbReference type="Proteomes" id="UP000831484"/>
    </source>
</evidence>
<keyword evidence="6" id="KW-1185">Reference proteome</keyword>
<keyword evidence="3" id="KW-0804">Transcription</keyword>
<organism evidence="5 6">
    <name type="scientific">Rhodococcus qingshengii JCM 15477</name>
    <dbReference type="NCBI Taxonomy" id="1303681"/>
    <lineage>
        <taxon>Bacteria</taxon>
        <taxon>Bacillati</taxon>
        <taxon>Actinomycetota</taxon>
        <taxon>Actinomycetes</taxon>
        <taxon>Mycobacteriales</taxon>
        <taxon>Nocardiaceae</taxon>
        <taxon>Rhodococcus</taxon>
        <taxon>Rhodococcus erythropolis group</taxon>
    </lineage>
</organism>
<feature type="domain" description="HTH luxR-type" evidence="4">
    <location>
        <begin position="457"/>
        <end position="522"/>
    </location>
</feature>
<dbReference type="InterPro" id="IPR016032">
    <property type="entry name" value="Sig_transdc_resp-reg_C-effctor"/>
</dbReference>